<sequence length="108" mass="11729">MKAVIIYISVIVPATFWLSLYIAGFWISAVFLAGGLGSLLLLRPIGKTKDETLRSLKTVLYAAAVTLGCFLFLNLSCTAFLPQPQEPLPKPPLKCICAPSDPFSAERN</sequence>
<evidence type="ECO:0000313" key="3">
    <source>
        <dbReference type="EMBL" id="PVY35577.1"/>
    </source>
</evidence>
<keyword evidence="1" id="KW-0472">Membrane</keyword>
<keyword evidence="4" id="KW-1185">Reference proteome</keyword>
<dbReference type="EMBL" id="JABAEW010000056">
    <property type="protein sequence ID" value="NMD88736.1"/>
    <property type="molecule type" value="Genomic_DNA"/>
</dbReference>
<gene>
    <name evidence="3" type="ORF">C8D82_14112</name>
    <name evidence="2" type="ORF">HF882_19300</name>
</gene>
<dbReference type="GeneID" id="78296963"/>
<dbReference type="Proteomes" id="UP000576225">
    <property type="component" value="Unassembled WGS sequence"/>
</dbReference>
<accession>A0A2U1AGQ8</accession>
<reference evidence="2 5" key="2">
    <citation type="submission" date="2020-04" db="EMBL/GenBank/DDBJ databases">
        <authorList>
            <person name="Hitch T.C.A."/>
            <person name="Wylensek D."/>
            <person name="Clavel T."/>
        </authorList>
    </citation>
    <scope>NUCLEOTIDE SEQUENCE [LARGE SCALE GENOMIC DNA]</scope>
    <source>
        <strain evidence="2 5">COR2-253-APC-1A</strain>
    </source>
</reference>
<reference evidence="3 4" key="1">
    <citation type="submission" date="2018-04" db="EMBL/GenBank/DDBJ databases">
        <title>Genomic Encyclopedia of Type Strains, Phase IV (KMG-IV): sequencing the most valuable type-strain genomes for metagenomic binning, comparative biology and taxonomic classification.</title>
        <authorList>
            <person name="Goeker M."/>
        </authorList>
    </citation>
    <scope>NUCLEOTIDE SEQUENCE [LARGE SCALE GENOMIC DNA]</scope>
    <source>
        <strain evidence="3 4">DSM 14823</strain>
    </source>
</reference>
<evidence type="ECO:0000313" key="5">
    <source>
        <dbReference type="Proteomes" id="UP000576225"/>
    </source>
</evidence>
<keyword evidence="1" id="KW-0812">Transmembrane</keyword>
<feature type="transmembrane region" description="Helical" evidence="1">
    <location>
        <begin position="58"/>
        <end position="81"/>
    </location>
</feature>
<keyword evidence="1" id="KW-1133">Transmembrane helix</keyword>
<dbReference type="Proteomes" id="UP000245959">
    <property type="component" value="Unassembled WGS sequence"/>
</dbReference>
<dbReference type="RefSeq" id="WP_116885695.1">
    <property type="nucleotide sequence ID" value="NZ_CAJKCJ010000073.1"/>
</dbReference>
<evidence type="ECO:0000313" key="4">
    <source>
        <dbReference type="Proteomes" id="UP000245959"/>
    </source>
</evidence>
<evidence type="ECO:0000313" key="2">
    <source>
        <dbReference type="EMBL" id="NMD88736.1"/>
    </source>
</evidence>
<dbReference type="EMBL" id="QEKH01000041">
    <property type="protein sequence ID" value="PVY35577.1"/>
    <property type="molecule type" value="Genomic_DNA"/>
</dbReference>
<organism evidence="3 4">
    <name type="scientific">Victivallis vadensis</name>
    <dbReference type="NCBI Taxonomy" id="172901"/>
    <lineage>
        <taxon>Bacteria</taxon>
        <taxon>Pseudomonadati</taxon>
        <taxon>Lentisphaerota</taxon>
        <taxon>Lentisphaeria</taxon>
        <taxon>Victivallales</taxon>
        <taxon>Victivallaceae</taxon>
        <taxon>Victivallis</taxon>
    </lineage>
</organism>
<evidence type="ECO:0000256" key="1">
    <source>
        <dbReference type="SAM" id="Phobius"/>
    </source>
</evidence>
<feature type="transmembrane region" description="Helical" evidence="1">
    <location>
        <begin position="20"/>
        <end position="42"/>
    </location>
</feature>
<comment type="caution">
    <text evidence="3">The sequence shown here is derived from an EMBL/GenBank/DDBJ whole genome shotgun (WGS) entry which is preliminary data.</text>
</comment>
<proteinExistence type="predicted"/>
<dbReference type="AlphaFoldDB" id="A0A2U1AGQ8"/>
<name>A0A2U1AGQ8_9BACT</name>
<protein>
    <submittedName>
        <fullName evidence="3">Uncharacterized protein</fullName>
    </submittedName>
</protein>